<keyword evidence="3" id="KW-1185">Reference proteome</keyword>
<dbReference type="Proteomes" id="UP000034156">
    <property type="component" value="Chromosome"/>
</dbReference>
<reference evidence="1 3" key="2">
    <citation type="journal article" date="2016" name="Genome Announc.">
        <title>Genome Sequence of Nitrosomonas communis Strain Nm2, a Mesophilic Ammonia-Oxidizing Bacterium Isolated from Mediterranean Soil.</title>
        <authorList>
            <person name="Kozlowski J.A."/>
            <person name="Kits K.D."/>
            <person name="Stein L.Y."/>
        </authorList>
    </citation>
    <scope>NUCLEOTIDE SEQUENCE [LARGE SCALE GENOMIC DNA]</scope>
    <source>
        <strain evidence="1 3">Nm2</strain>
    </source>
</reference>
<dbReference type="EMBL" id="VNHT01000040">
    <property type="protein sequence ID" value="TYP83886.1"/>
    <property type="molecule type" value="Genomic_DNA"/>
</dbReference>
<name>A0A0F7KDR8_9PROT</name>
<dbReference type="OrthoDB" id="9135576at2"/>
<evidence type="ECO:0000313" key="2">
    <source>
        <dbReference type="EMBL" id="TYP83886.1"/>
    </source>
</evidence>
<gene>
    <name evidence="1" type="ORF">AAW31_02270</name>
    <name evidence="2" type="ORF">BCL69_104012</name>
</gene>
<dbReference type="KEGG" id="nco:AAW31_02270"/>
<evidence type="ECO:0000313" key="1">
    <source>
        <dbReference type="EMBL" id="AKH36894.1"/>
    </source>
</evidence>
<dbReference type="EMBL" id="CP011451">
    <property type="protein sequence ID" value="AKH36894.1"/>
    <property type="molecule type" value="Genomic_DNA"/>
</dbReference>
<organism evidence="1 3">
    <name type="scientific">Nitrosomonas communis</name>
    <dbReference type="NCBI Taxonomy" id="44574"/>
    <lineage>
        <taxon>Bacteria</taxon>
        <taxon>Pseudomonadati</taxon>
        <taxon>Pseudomonadota</taxon>
        <taxon>Betaproteobacteria</taxon>
        <taxon>Nitrosomonadales</taxon>
        <taxon>Nitrosomonadaceae</taxon>
        <taxon>Nitrosomonas</taxon>
    </lineage>
</organism>
<proteinExistence type="predicted"/>
<evidence type="ECO:0008006" key="5">
    <source>
        <dbReference type="Google" id="ProtNLM"/>
    </source>
</evidence>
<accession>A0A0F7KDR8</accession>
<sequence length="124" mass="12256">MANTLLNKNYTAGGAINPYRIVKPGSNDGEVVQAAAATDSLMGVCESVGPASGERCDIVKSGIAELEFAGVVTRGGPVTSDVDGKGVAAAPTAGSNVRIIGFAEVTTAPGDIAPVLIAPGIMQG</sequence>
<evidence type="ECO:0000313" key="3">
    <source>
        <dbReference type="Proteomes" id="UP000034156"/>
    </source>
</evidence>
<dbReference type="PATRIC" id="fig|44574.3.peg.541"/>
<protein>
    <recommendedName>
        <fullName evidence="5">DUF2190 domain-containing protein</fullName>
    </recommendedName>
</protein>
<reference evidence="2 4" key="3">
    <citation type="submission" date="2019-07" db="EMBL/GenBank/DDBJ databases">
        <title>Active sludge and wastewater microbial communities from Klosterneuburg, Austria.</title>
        <authorList>
            <person name="Wagner M."/>
        </authorList>
    </citation>
    <scope>NUCLEOTIDE SEQUENCE [LARGE SCALE GENOMIC DNA]</scope>
    <source>
        <strain evidence="2 4">Nm2</strain>
    </source>
</reference>
<dbReference type="Proteomes" id="UP000324176">
    <property type="component" value="Unassembled WGS sequence"/>
</dbReference>
<evidence type="ECO:0000313" key="4">
    <source>
        <dbReference type="Proteomes" id="UP000324176"/>
    </source>
</evidence>
<dbReference type="AlphaFoldDB" id="A0A0F7KDR8"/>
<dbReference type="RefSeq" id="WP_046848993.1">
    <property type="nucleotide sequence ID" value="NZ_CP011451.1"/>
</dbReference>
<reference evidence="3" key="1">
    <citation type="submission" date="2015-05" db="EMBL/GenBank/DDBJ databases">
        <title>Draft genome of Nitrosomonas communis strain Nm2.</title>
        <authorList>
            <person name="Kozlowski J.A."/>
            <person name="Kits K.D."/>
            <person name="Stein L.Y."/>
        </authorList>
    </citation>
    <scope>NUCLEOTIDE SEQUENCE [LARGE SCALE GENOMIC DNA]</scope>
    <source>
        <strain evidence="3">Nm2</strain>
    </source>
</reference>